<evidence type="ECO:0000259" key="1">
    <source>
        <dbReference type="Pfam" id="PF00535"/>
    </source>
</evidence>
<comment type="caution">
    <text evidence="2">The sequence shown here is derived from an EMBL/GenBank/DDBJ whole genome shotgun (WGS) entry which is preliminary data.</text>
</comment>
<dbReference type="AlphaFoldDB" id="A0A8J6XAU2"/>
<gene>
    <name evidence="2" type="ORF">ICL16_05225</name>
</gene>
<name>A0A8J6XAU2_9CYAN</name>
<dbReference type="GO" id="GO:0016758">
    <property type="term" value="F:hexosyltransferase activity"/>
    <property type="evidence" value="ECO:0007669"/>
    <property type="project" value="UniProtKB-ARBA"/>
</dbReference>
<dbReference type="RefSeq" id="WP_190825821.1">
    <property type="nucleotide sequence ID" value="NZ_CAWPPI010000025.1"/>
</dbReference>
<dbReference type="Pfam" id="PF00535">
    <property type="entry name" value="Glycos_transf_2"/>
    <property type="match status" value="1"/>
</dbReference>
<sequence>MPNVSVIIPTYKRANLVSQAIESVLAQTYTDYEIIVVNDGSPDRTKEVLAKFEHKIIAIHQENQGVSAARNTGIKAAAGKYIAFLDDDDMWLANKLEKQIACLESNPKIGLVYSDMFYFNEDGVLPNTWGQANPTPPVQECWLLFVRNFIPTPSVVVRRECLEQVGLFDETLATCEDYDLWLRIIEKWSVHFLNEPLVYYRRSSTNSLQSNEERQLICWLLVKEKAFHRNVGLQKLPLMVLDQCFFNGYLSLAYSYIERYQGEKARLALDRYQQYRGVNSTSKWLRMISFPALNPSLTDDLVKV</sequence>
<evidence type="ECO:0000313" key="2">
    <source>
        <dbReference type="EMBL" id="MBD2771530.1"/>
    </source>
</evidence>
<accession>A0A8J6XAU2</accession>
<dbReference type="InterPro" id="IPR001173">
    <property type="entry name" value="Glyco_trans_2-like"/>
</dbReference>
<keyword evidence="3" id="KW-1185">Reference proteome</keyword>
<feature type="domain" description="Glycosyltransferase 2-like" evidence="1">
    <location>
        <begin position="5"/>
        <end position="163"/>
    </location>
</feature>
<organism evidence="2 3">
    <name type="scientific">Iningainema tapete BLCC-T55</name>
    <dbReference type="NCBI Taxonomy" id="2748662"/>
    <lineage>
        <taxon>Bacteria</taxon>
        <taxon>Bacillati</taxon>
        <taxon>Cyanobacteriota</taxon>
        <taxon>Cyanophyceae</taxon>
        <taxon>Nostocales</taxon>
        <taxon>Scytonemataceae</taxon>
        <taxon>Iningainema tapete</taxon>
    </lineage>
</organism>
<dbReference type="SUPFAM" id="SSF53448">
    <property type="entry name" value="Nucleotide-diphospho-sugar transferases"/>
    <property type="match status" value="1"/>
</dbReference>
<dbReference type="Gene3D" id="3.90.550.10">
    <property type="entry name" value="Spore Coat Polysaccharide Biosynthesis Protein SpsA, Chain A"/>
    <property type="match status" value="1"/>
</dbReference>
<dbReference type="Proteomes" id="UP000629098">
    <property type="component" value="Unassembled WGS sequence"/>
</dbReference>
<dbReference type="PANTHER" id="PTHR22916:SF3">
    <property type="entry name" value="UDP-GLCNAC:BETAGAL BETA-1,3-N-ACETYLGLUCOSAMINYLTRANSFERASE-LIKE PROTEIN 1"/>
    <property type="match status" value="1"/>
</dbReference>
<dbReference type="PANTHER" id="PTHR22916">
    <property type="entry name" value="GLYCOSYLTRANSFERASE"/>
    <property type="match status" value="1"/>
</dbReference>
<dbReference type="EMBL" id="JACXAE010000025">
    <property type="protein sequence ID" value="MBD2771530.1"/>
    <property type="molecule type" value="Genomic_DNA"/>
</dbReference>
<evidence type="ECO:0000313" key="3">
    <source>
        <dbReference type="Proteomes" id="UP000629098"/>
    </source>
</evidence>
<dbReference type="InterPro" id="IPR029044">
    <property type="entry name" value="Nucleotide-diphossugar_trans"/>
</dbReference>
<proteinExistence type="predicted"/>
<reference evidence="2" key="1">
    <citation type="submission" date="2020-09" db="EMBL/GenBank/DDBJ databases">
        <title>Iningainema tapete sp. nov. (Scytonemataceae, Cyanobacteria) from greenhouses in central Florida (USA) produces two types of nodularin with biosynthetic potential for microcystin-LR and anabaenopeptins.</title>
        <authorList>
            <person name="Berthold D.E."/>
            <person name="Lefler F.W."/>
            <person name="Huang I.-S."/>
            <person name="Abdulla H."/>
            <person name="Zimba P.V."/>
            <person name="Laughinghouse H.D. IV."/>
        </authorList>
    </citation>
    <scope>NUCLEOTIDE SEQUENCE</scope>
    <source>
        <strain evidence="2">BLCCT55</strain>
    </source>
</reference>
<protein>
    <submittedName>
        <fullName evidence="2">Glycosyltransferase</fullName>
    </submittedName>
</protein>